<comment type="caution">
    <text evidence="1">The sequence shown here is derived from an EMBL/GenBank/DDBJ whole genome shotgun (WGS) entry which is preliminary data.</text>
</comment>
<evidence type="ECO:0000313" key="1">
    <source>
        <dbReference type="EMBL" id="MBA8878219.1"/>
    </source>
</evidence>
<evidence type="ECO:0008006" key="3">
    <source>
        <dbReference type="Google" id="ProtNLM"/>
    </source>
</evidence>
<dbReference type="RefSeq" id="WP_182548779.1">
    <property type="nucleotide sequence ID" value="NZ_JACGXN010000001.1"/>
</dbReference>
<keyword evidence="2" id="KW-1185">Reference proteome</keyword>
<dbReference type="InterPro" id="IPR009702">
    <property type="entry name" value="DUF1284"/>
</dbReference>
<dbReference type="EMBL" id="JACGXN010000001">
    <property type="protein sequence ID" value="MBA8878219.1"/>
    <property type="molecule type" value="Genomic_DNA"/>
</dbReference>
<gene>
    <name evidence="1" type="ORF">FHW16_001901</name>
</gene>
<dbReference type="Proteomes" id="UP000549052">
    <property type="component" value="Unassembled WGS sequence"/>
</dbReference>
<proteinExistence type="predicted"/>
<reference evidence="1 2" key="1">
    <citation type="submission" date="2020-07" db="EMBL/GenBank/DDBJ databases">
        <title>Genomic Encyclopedia of Type Strains, Phase IV (KMG-V): Genome sequencing to study the core and pangenomes of soil and plant-associated prokaryotes.</title>
        <authorList>
            <person name="Whitman W."/>
        </authorList>
    </citation>
    <scope>NUCLEOTIDE SEQUENCE [LARGE SCALE GENOMIC DNA]</scope>
    <source>
        <strain evidence="1 2">AN3</strain>
    </source>
</reference>
<organism evidence="1 2">
    <name type="scientific">Phyllobacterium myrsinacearum</name>
    <dbReference type="NCBI Taxonomy" id="28101"/>
    <lineage>
        <taxon>Bacteria</taxon>
        <taxon>Pseudomonadati</taxon>
        <taxon>Pseudomonadota</taxon>
        <taxon>Alphaproteobacteria</taxon>
        <taxon>Hyphomicrobiales</taxon>
        <taxon>Phyllobacteriaceae</taxon>
        <taxon>Phyllobacterium</taxon>
    </lineage>
</organism>
<sequence>MTIRLRAHHLLCMLTYVGKGYTPAFTDNYDKIIARLAAGEDILIQEGPDDVCQPLLGEKDPHCFWDSVVERDAKAAQAVGLLLGKTIASGDVLTLDSAIIARFRTAFRQGSTRTACTGCEWFDLCSAVSKAGYADTRLQLPPL</sequence>
<dbReference type="Pfam" id="PF06935">
    <property type="entry name" value="DUF1284"/>
    <property type="match status" value="1"/>
</dbReference>
<dbReference type="AlphaFoldDB" id="A0A839EHG3"/>
<name>A0A839EHG3_9HYPH</name>
<evidence type="ECO:0000313" key="2">
    <source>
        <dbReference type="Proteomes" id="UP000549052"/>
    </source>
</evidence>
<protein>
    <recommendedName>
        <fullName evidence="3">DUF1284 domain-containing protein</fullName>
    </recommendedName>
</protein>
<accession>A0A839EHG3</accession>